<sequence length="88" mass="10234">SNLIKKQEPGMKKVQELMKSKKNTRLSISDKVDKKISVRHCLSGPVTITTCQLNNETPTFSKTTKFHLYLSLWLEIYHRQGRFGQKLK</sequence>
<accession>A0AAD5MV16</accession>
<evidence type="ECO:0000313" key="1">
    <source>
        <dbReference type="EMBL" id="KAJ1363248.1"/>
    </source>
</evidence>
<dbReference type="AlphaFoldDB" id="A0AAD5MV16"/>
<name>A0AAD5MV16_PARTN</name>
<keyword evidence="2" id="KW-1185">Reference proteome</keyword>
<evidence type="ECO:0000313" key="2">
    <source>
        <dbReference type="Proteomes" id="UP001196413"/>
    </source>
</evidence>
<comment type="caution">
    <text evidence="1">The sequence shown here is derived from an EMBL/GenBank/DDBJ whole genome shotgun (WGS) entry which is preliminary data.</text>
</comment>
<feature type="non-terminal residue" evidence="1">
    <location>
        <position position="1"/>
    </location>
</feature>
<dbReference type="Proteomes" id="UP001196413">
    <property type="component" value="Unassembled WGS sequence"/>
</dbReference>
<protein>
    <submittedName>
        <fullName evidence="1">Uncharacterized protein</fullName>
    </submittedName>
</protein>
<proteinExistence type="predicted"/>
<gene>
    <name evidence="1" type="ORF">KIN20_023075</name>
</gene>
<reference evidence="1" key="1">
    <citation type="submission" date="2021-06" db="EMBL/GenBank/DDBJ databases">
        <title>Parelaphostrongylus tenuis whole genome reference sequence.</title>
        <authorList>
            <person name="Garwood T.J."/>
            <person name="Larsen P.A."/>
            <person name="Fountain-Jones N.M."/>
            <person name="Garbe J.R."/>
            <person name="Macchietto M.G."/>
            <person name="Kania S.A."/>
            <person name="Gerhold R.W."/>
            <person name="Richards J.E."/>
            <person name="Wolf T.M."/>
        </authorList>
    </citation>
    <scope>NUCLEOTIDE SEQUENCE</scope>
    <source>
        <strain evidence="1">MNPRO001-30</strain>
        <tissue evidence="1">Meninges</tissue>
    </source>
</reference>
<dbReference type="EMBL" id="JAHQIW010004652">
    <property type="protein sequence ID" value="KAJ1363248.1"/>
    <property type="molecule type" value="Genomic_DNA"/>
</dbReference>
<organism evidence="1 2">
    <name type="scientific">Parelaphostrongylus tenuis</name>
    <name type="common">Meningeal worm</name>
    <dbReference type="NCBI Taxonomy" id="148309"/>
    <lineage>
        <taxon>Eukaryota</taxon>
        <taxon>Metazoa</taxon>
        <taxon>Ecdysozoa</taxon>
        <taxon>Nematoda</taxon>
        <taxon>Chromadorea</taxon>
        <taxon>Rhabditida</taxon>
        <taxon>Rhabditina</taxon>
        <taxon>Rhabditomorpha</taxon>
        <taxon>Strongyloidea</taxon>
        <taxon>Metastrongylidae</taxon>
        <taxon>Parelaphostrongylus</taxon>
    </lineage>
</organism>